<sequence length="76" mass="9071">MTNFFAMNVVHNTEHNNLHKVMRFRPFDSRDGTTKTHYCVNLNLFQQSQKLQDWTQPIRKNLVGRQLLKSRVIKSI</sequence>
<accession>A0A9D4E6Y0</accession>
<dbReference type="EMBL" id="JAIWYP010000009">
    <property type="protein sequence ID" value="KAH3773426.1"/>
    <property type="molecule type" value="Genomic_DNA"/>
</dbReference>
<reference evidence="1" key="1">
    <citation type="journal article" date="2019" name="bioRxiv">
        <title>The Genome of the Zebra Mussel, Dreissena polymorpha: A Resource for Invasive Species Research.</title>
        <authorList>
            <person name="McCartney M.A."/>
            <person name="Auch B."/>
            <person name="Kono T."/>
            <person name="Mallez S."/>
            <person name="Zhang Y."/>
            <person name="Obille A."/>
            <person name="Becker A."/>
            <person name="Abrahante J.E."/>
            <person name="Garbe J."/>
            <person name="Badalamenti J.P."/>
            <person name="Herman A."/>
            <person name="Mangelson H."/>
            <person name="Liachko I."/>
            <person name="Sullivan S."/>
            <person name="Sone E.D."/>
            <person name="Koren S."/>
            <person name="Silverstein K.A.T."/>
            <person name="Beckman K.B."/>
            <person name="Gohl D.M."/>
        </authorList>
    </citation>
    <scope>NUCLEOTIDE SEQUENCE</scope>
    <source>
        <strain evidence="1">Duluth1</strain>
        <tissue evidence="1">Whole animal</tissue>
    </source>
</reference>
<gene>
    <name evidence="1" type="ORF">DPMN_174787</name>
</gene>
<proteinExistence type="predicted"/>
<name>A0A9D4E6Y0_DREPO</name>
<evidence type="ECO:0000313" key="2">
    <source>
        <dbReference type="Proteomes" id="UP000828390"/>
    </source>
</evidence>
<keyword evidence="2" id="KW-1185">Reference proteome</keyword>
<dbReference type="Proteomes" id="UP000828390">
    <property type="component" value="Unassembled WGS sequence"/>
</dbReference>
<reference evidence="1" key="2">
    <citation type="submission" date="2020-11" db="EMBL/GenBank/DDBJ databases">
        <authorList>
            <person name="McCartney M.A."/>
            <person name="Auch B."/>
            <person name="Kono T."/>
            <person name="Mallez S."/>
            <person name="Becker A."/>
            <person name="Gohl D.M."/>
            <person name="Silverstein K.A.T."/>
            <person name="Koren S."/>
            <person name="Bechman K.B."/>
            <person name="Herman A."/>
            <person name="Abrahante J.E."/>
            <person name="Garbe J."/>
        </authorList>
    </citation>
    <scope>NUCLEOTIDE SEQUENCE</scope>
    <source>
        <strain evidence="1">Duluth1</strain>
        <tissue evidence="1">Whole animal</tissue>
    </source>
</reference>
<protein>
    <submittedName>
        <fullName evidence="1">Uncharacterized protein</fullName>
    </submittedName>
</protein>
<dbReference type="AlphaFoldDB" id="A0A9D4E6Y0"/>
<evidence type="ECO:0000313" key="1">
    <source>
        <dbReference type="EMBL" id="KAH3773426.1"/>
    </source>
</evidence>
<comment type="caution">
    <text evidence="1">The sequence shown here is derived from an EMBL/GenBank/DDBJ whole genome shotgun (WGS) entry which is preliminary data.</text>
</comment>
<organism evidence="1 2">
    <name type="scientific">Dreissena polymorpha</name>
    <name type="common">Zebra mussel</name>
    <name type="synonym">Mytilus polymorpha</name>
    <dbReference type="NCBI Taxonomy" id="45954"/>
    <lineage>
        <taxon>Eukaryota</taxon>
        <taxon>Metazoa</taxon>
        <taxon>Spiralia</taxon>
        <taxon>Lophotrochozoa</taxon>
        <taxon>Mollusca</taxon>
        <taxon>Bivalvia</taxon>
        <taxon>Autobranchia</taxon>
        <taxon>Heteroconchia</taxon>
        <taxon>Euheterodonta</taxon>
        <taxon>Imparidentia</taxon>
        <taxon>Neoheterodontei</taxon>
        <taxon>Myida</taxon>
        <taxon>Dreissenoidea</taxon>
        <taxon>Dreissenidae</taxon>
        <taxon>Dreissena</taxon>
    </lineage>
</organism>